<evidence type="ECO:0000256" key="1">
    <source>
        <dbReference type="SAM" id="Coils"/>
    </source>
</evidence>
<gene>
    <name evidence="3" type="ORF">A5481_11435</name>
</gene>
<evidence type="ECO:0000313" key="4">
    <source>
        <dbReference type="Proteomes" id="UP000078316"/>
    </source>
</evidence>
<protein>
    <recommendedName>
        <fullName evidence="5">Conjugal transfer protein TraC</fullName>
    </recommendedName>
</protein>
<evidence type="ECO:0000313" key="3">
    <source>
        <dbReference type="EMBL" id="OAS25098.1"/>
    </source>
</evidence>
<comment type="caution">
    <text evidence="3">The sequence shown here is derived from an EMBL/GenBank/DDBJ whole genome shotgun (WGS) entry which is preliminary data.</text>
</comment>
<dbReference type="RefSeq" id="WP_048432330.1">
    <property type="nucleotide sequence ID" value="NZ_LWHQ01000019.1"/>
</dbReference>
<evidence type="ECO:0008006" key="5">
    <source>
        <dbReference type="Google" id="ProtNLM"/>
    </source>
</evidence>
<organism evidence="3 4">
    <name type="scientific">Methylobacterium platani</name>
    <dbReference type="NCBI Taxonomy" id="427683"/>
    <lineage>
        <taxon>Bacteria</taxon>
        <taxon>Pseudomonadati</taxon>
        <taxon>Pseudomonadota</taxon>
        <taxon>Alphaproteobacteria</taxon>
        <taxon>Hyphomicrobiales</taxon>
        <taxon>Methylobacteriaceae</taxon>
        <taxon>Methylobacterium</taxon>
    </lineage>
</organism>
<dbReference type="Proteomes" id="UP000078316">
    <property type="component" value="Unassembled WGS sequence"/>
</dbReference>
<feature type="coiled-coil region" evidence="1">
    <location>
        <begin position="7"/>
        <end position="34"/>
    </location>
</feature>
<dbReference type="InterPro" id="IPR012930">
    <property type="entry name" value="TraC"/>
</dbReference>
<name>A0A179SCG8_9HYPH</name>
<dbReference type="Pfam" id="PF07820">
    <property type="entry name" value="TraC"/>
    <property type="match status" value="1"/>
</dbReference>
<dbReference type="OrthoDB" id="7997694at2"/>
<reference evidence="3 4" key="1">
    <citation type="submission" date="2016-04" db="EMBL/GenBank/DDBJ databases">
        <authorList>
            <person name="Evans L.H."/>
            <person name="Alamgir A."/>
            <person name="Owens N."/>
            <person name="Weber N.D."/>
            <person name="Virtaneva K."/>
            <person name="Barbian K."/>
            <person name="Babar A."/>
            <person name="Rosenke K."/>
        </authorList>
    </citation>
    <scope>NUCLEOTIDE SEQUENCE [LARGE SCALE GENOMIC DNA]</scope>
    <source>
        <strain evidence="3 4">PMB02</strain>
    </source>
</reference>
<accession>A0A179SCG8</accession>
<dbReference type="STRING" id="427683.A5481_11435"/>
<sequence>MARPKSREAILGEIQQLTTSIDALKKKLTEHDKAEAARIGGLAMKAGLGSIAIPEEVLTKAFEELVARFRTEYPEVAQPKAKGRRGARSAPEGADAQAE</sequence>
<keyword evidence="1" id="KW-0175">Coiled coil</keyword>
<feature type="region of interest" description="Disordered" evidence="2">
    <location>
        <begin position="76"/>
        <end position="99"/>
    </location>
</feature>
<evidence type="ECO:0000256" key="2">
    <source>
        <dbReference type="SAM" id="MobiDB-lite"/>
    </source>
</evidence>
<dbReference type="EMBL" id="LWHQ01000019">
    <property type="protein sequence ID" value="OAS25098.1"/>
    <property type="molecule type" value="Genomic_DNA"/>
</dbReference>
<dbReference type="AlphaFoldDB" id="A0A179SCG8"/>
<proteinExistence type="predicted"/>